<dbReference type="EMBL" id="CP016793">
    <property type="protein sequence ID" value="ANZ39749.1"/>
    <property type="molecule type" value="Genomic_DNA"/>
</dbReference>
<name>A0A1B2HPU6_9PSEU</name>
<accession>A0A1B2HPU6</accession>
<evidence type="ECO:0000313" key="3">
    <source>
        <dbReference type="Proteomes" id="UP000093053"/>
    </source>
</evidence>
<sequence length="119" mass="13187">MITPLSGVVELRGPRSAVYRIEPREQVIEGHYPGFPIFPGVCIVECVHRSALTVSPVDRPIRLAAVISTRFVTPAFPGDELAIDLDWIRDGDGWRCVAEVTTERGRAALVRLRFEEGTS</sequence>
<proteinExistence type="predicted"/>
<dbReference type="SUPFAM" id="SSF54637">
    <property type="entry name" value="Thioesterase/thiol ester dehydrase-isomerase"/>
    <property type="match status" value="1"/>
</dbReference>
<evidence type="ECO:0000259" key="1">
    <source>
        <dbReference type="Pfam" id="PF22818"/>
    </source>
</evidence>
<protein>
    <recommendedName>
        <fullName evidence="1">ApeI dehydratase-like domain-containing protein</fullName>
    </recommendedName>
</protein>
<gene>
    <name evidence="2" type="ORF">BBK82_30620</name>
</gene>
<dbReference type="InterPro" id="IPR029069">
    <property type="entry name" value="HotDog_dom_sf"/>
</dbReference>
<dbReference type="InterPro" id="IPR054545">
    <property type="entry name" value="ApeI-like"/>
</dbReference>
<keyword evidence="3" id="KW-1185">Reference proteome</keyword>
<reference evidence="2 3" key="1">
    <citation type="submission" date="2016-07" db="EMBL/GenBank/DDBJ databases">
        <title>Complete genome sequence of the Lentzea guizhouensis DHS C013.</title>
        <authorList>
            <person name="Cao C."/>
        </authorList>
    </citation>
    <scope>NUCLEOTIDE SEQUENCE [LARGE SCALE GENOMIC DNA]</scope>
    <source>
        <strain evidence="2 3">DHS C013</strain>
    </source>
</reference>
<dbReference type="Proteomes" id="UP000093053">
    <property type="component" value="Chromosome"/>
</dbReference>
<evidence type="ECO:0000313" key="2">
    <source>
        <dbReference type="EMBL" id="ANZ39749.1"/>
    </source>
</evidence>
<dbReference type="RefSeq" id="WP_065918090.1">
    <property type="nucleotide sequence ID" value="NZ_CP016793.1"/>
</dbReference>
<dbReference type="OrthoDB" id="9787658at2"/>
<feature type="domain" description="ApeI dehydratase-like" evidence="1">
    <location>
        <begin position="19"/>
        <end position="90"/>
    </location>
</feature>
<dbReference type="STRING" id="1586287.BBK82_30620"/>
<dbReference type="Gene3D" id="3.10.129.10">
    <property type="entry name" value="Hotdog Thioesterase"/>
    <property type="match status" value="1"/>
</dbReference>
<dbReference type="Pfam" id="PF22818">
    <property type="entry name" value="ApeI-like"/>
    <property type="match status" value="1"/>
</dbReference>
<dbReference type="AlphaFoldDB" id="A0A1B2HPU6"/>
<dbReference type="KEGG" id="led:BBK82_30620"/>
<organism evidence="2 3">
    <name type="scientific">Lentzea guizhouensis</name>
    <dbReference type="NCBI Taxonomy" id="1586287"/>
    <lineage>
        <taxon>Bacteria</taxon>
        <taxon>Bacillati</taxon>
        <taxon>Actinomycetota</taxon>
        <taxon>Actinomycetes</taxon>
        <taxon>Pseudonocardiales</taxon>
        <taxon>Pseudonocardiaceae</taxon>
        <taxon>Lentzea</taxon>
    </lineage>
</organism>